<dbReference type="InterPro" id="IPR004394">
    <property type="entry name" value="Iojap/RsfS/C7orf30"/>
</dbReference>
<comment type="function">
    <text evidence="2">Functions as a ribosomal silencing factor. Interacts with ribosomal protein uL14 (rplN), blocking formation of intersubunit bridge B8. Prevents association of the 30S and 50S ribosomal subunits and the formation of functional ribosomes, thus repressing translation.</text>
</comment>
<evidence type="ECO:0000256" key="2">
    <source>
        <dbReference type="HAMAP-Rule" id="MF_01477"/>
    </source>
</evidence>
<comment type="subcellular location">
    <subcellularLocation>
        <location evidence="2">Cytoplasm</location>
    </subcellularLocation>
</comment>
<dbReference type="Proteomes" id="UP001168579">
    <property type="component" value="Unassembled WGS sequence"/>
</dbReference>
<dbReference type="SUPFAM" id="SSF81301">
    <property type="entry name" value="Nucleotidyltransferase"/>
    <property type="match status" value="1"/>
</dbReference>
<evidence type="ECO:0000256" key="1">
    <source>
        <dbReference type="ARBA" id="ARBA00010574"/>
    </source>
</evidence>
<dbReference type="NCBIfam" id="TIGR00090">
    <property type="entry name" value="rsfS_iojap_ybeB"/>
    <property type="match status" value="1"/>
</dbReference>
<gene>
    <name evidence="2 3" type="primary">rsfS</name>
    <name evidence="3" type="ORF">Q2T41_04370</name>
</gene>
<evidence type="ECO:0000313" key="4">
    <source>
        <dbReference type="Proteomes" id="UP001168579"/>
    </source>
</evidence>
<organism evidence="3 4">
    <name type="scientific">Maribacter confluentis</name>
    <dbReference type="NCBI Taxonomy" id="1656093"/>
    <lineage>
        <taxon>Bacteria</taxon>
        <taxon>Pseudomonadati</taxon>
        <taxon>Bacteroidota</taxon>
        <taxon>Flavobacteriia</taxon>
        <taxon>Flavobacteriales</taxon>
        <taxon>Flavobacteriaceae</taxon>
        <taxon>Maribacter</taxon>
    </lineage>
</organism>
<dbReference type="PANTHER" id="PTHR21043">
    <property type="entry name" value="IOJAP SUPERFAMILY ORTHOLOG"/>
    <property type="match status" value="1"/>
</dbReference>
<evidence type="ECO:0000313" key="3">
    <source>
        <dbReference type="EMBL" id="MDO1511895.1"/>
    </source>
</evidence>
<comment type="similarity">
    <text evidence="1 2">Belongs to the Iojap/RsfS family.</text>
</comment>
<dbReference type="RefSeq" id="WP_089263038.1">
    <property type="nucleotide sequence ID" value="NZ_JAUKUC010000001.1"/>
</dbReference>
<dbReference type="Pfam" id="PF02410">
    <property type="entry name" value="RsfS"/>
    <property type="match status" value="1"/>
</dbReference>
<comment type="caution">
    <text evidence="3">The sequence shown here is derived from an EMBL/GenBank/DDBJ whole genome shotgun (WGS) entry which is preliminary data.</text>
</comment>
<keyword evidence="2" id="KW-0678">Repressor</keyword>
<reference evidence="3" key="1">
    <citation type="journal article" date="2014" name="Int. J. Syst. Evol. Microbiol.">
        <title>Complete genome of a new Firmicutes species belonging to the dominant human colonic microbiota ('Ruminococcus bicirculans') reveals two chromosomes and a selective capacity to utilize plant glucans.</title>
        <authorList>
            <consortium name="NISC Comparative Sequencing Program"/>
            <person name="Wegmann U."/>
            <person name="Louis P."/>
            <person name="Goesmann A."/>
            <person name="Henrissat B."/>
            <person name="Duncan S.H."/>
            <person name="Flint H.J."/>
        </authorList>
    </citation>
    <scope>NUCLEOTIDE SEQUENCE</scope>
    <source>
        <strain evidence="3">CECT 8869</strain>
    </source>
</reference>
<name>A0ABT8RLU2_9FLAO</name>
<dbReference type="EMBL" id="JAUKUC010000001">
    <property type="protein sequence ID" value="MDO1511895.1"/>
    <property type="molecule type" value="Genomic_DNA"/>
</dbReference>
<dbReference type="InterPro" id="IPR043519">
    <property type="entry name" value="NT_sf"/>
</dbReference>
<sequence>MQERKASVDELIALIIQGVDEVKGHNINLLDLREIENTVCDYFIICNGTSNTHVNAIVGSIQKTVSKAIQDKPWHVEGEDNAEWVLMDYVNVVVHVFQKQVREYYDIEGLWGDAKFTVIDSSVNQ</sequence>
<dbReference type="HAMAP" id="MF_01477">
    <property type="entry name" value="Iojap_RsfS"/>
    <property type="match status" value="1"/>
</dbReference>
<accession>A0ABT8RLU2</accession>
<keyword evidence="4" id="KW-1185">Reference proteome</keyword>
<dbReference type="PANTHER" id="PTHR21043:SF0">
    <property type="entry name" value="MITOCHONDRIAL ASSEMBLY OF RIBOSOMAL LARGE SUBUNIT PROTEIN 1"/>
    <property type="match status" value="1"/>
</dbReference>
<protein>
    <recommendedName>
        <fullName evidence="2">Ribosomal silencing factor RsfS</fullName>
    </recommendedName>
</protein>
<reference evidence="3" key="2">
    <citation type="submission" date="2023-06" db="EMBL/GenBank/DDBJ databases">
        <authorList>
            <person name="Lucena T."/>
            <person name="Sun Q."/>
        </authorList>
    </citation>
    <scope>NUCLEOTIDE SEQUENCE</scope>
    <source>
        <strain evidence="3">CECT 8869</strain>
    </source>
</reference>
<dbReference type="Gene3D" id="3.30.460.10">
    <property type="entry name" value="Beta Polymerase, domain 2"/>
    <property type="match status" value="1"/>
</dbReference>
<keyword evidence="2" id="KW-0810">Translation regulation</keyword>
<comment type="subunit">
    <text evidence="2">Interacts with ribosomal protein uL14 (rplN).</text>
</comment>
<keyword evidence="2" id="KW-0963">Cytoplasm</keyword>
<proteinExistence type="inferred from homology"/>